<feature type="transmembrane region" description="Helical" evidence="1">
    <location>
        <begin position="133"/>
        <end position="155"/>
    </location>
</feature>
<dbReference type="Pfam" id="PF07331">
    <property type="entry name" value="TctB"/>
    <property type="match status" value="1"/>
</dbReference>
<name>A0A1G5JIU1_9RHOB</name>
<sequence>MTEEGVLPPRRRHLAGGLLLLATALVGGAALQSSRAAFTNFVMPADPGPFALPALCLLAVGATGVGLLIAGLRAPRDPATAIGETRSLMPLLFLASVVAMPVLMAHLGTAPAVALFTFGWMMVISGGPPAGRLLRSALAGLGTGLAVYVIFIRLLTLPLPS</sequence>
<evidence type="ECO:0000313" key="4">
    <source>
        <dbReference type="Proteomes" id="UP000199502"/>
    </source>
</evidence>
<dbReference type="PROSITE" id="PS51318">
    <property type="entry name" value="TAT"/>
    <property type="match status" value="1"/>
</dbReference>
<keyword evidence="1" id="KW-1133">Transmembrane helix</keyword>
<feature type="transmembrane region" description="Helical" evidence="1">
    <location>
        <begin position="52"/>
        <end position="70"/>
    </location>
</feature>
<dbReference type="AlphaFoldDB" id="A0A1G5JIU1"/>
<dbReference type="Proteomes" id="UP000199502">
    <property type="component" value="Unassembled WGS sequence"/>
</dbReference>
<reference evidence="3 4" key="1">
    <citation type="submission" date="2016-10" db="EMBL/GenBank/DDBJ databases">
        <authorList>
            <person name="de Groot N.N."/>
        </authorList>
    </citation>
    <scope>NUCLEOTIDE SEQUENCE [LARGE SCALE GENOMIC DNA]</scope>
    <source>
        <strain evidence="3 4">CGMCC 1.8925</strain>
    </source>
</reference>
<keyword evidence="1" id="KW-0812">Transmembrane</keyword>
<evidence type="ECO:0000256" key="1">
    <source>
        <dbReference type="SAM" id="Phobius"/>
    </source>
</evidence>
<dbReference type="EMBL" id="FMVT01000013">
    <property type="protein sequence ID" value="SCY88285.1"/>
    <property type="molecule type" value="Genomic_DNA"/>
</dbReference>
<evidence type="ECO:0000313" key="3">
    <source>
        <dbReference type="EMBL" id="SCY88285.1"/>
    </source>
</evidence>
<feature type="transmembrane region" description="Helical" evidence="1">
    <location>
        <begin position="91"/>
        <end position="121"/>
    </location>
</feature>
<dbReference type="InterPro" id="IPR009936">
    <property type="entry name" value="DUF1468"/>
</dbReference>
<accession>A0A1G5JIU1</accession>
<organism evidence="3 4">
    <name type="scientific">Paracoccus tibetensis</name>
    <dbReference type="NCBI Taxonomy" id="336292"/>
    <lineage>
        <taxon>Bacteria</taxon>
        <taxon>Pseudomonadati</taxon>
        <taxon>Pseudomonadota</taxon>
        <taxon>Alphaproteobacteria</taxon>
        <taxon>Rhodobacterales</taxon>
        <taxon>Paracoccaceae</taxon>
        <taxon>Paracoccus</taxon>
    </lineage>
</organism>
<keyword evidence="1" id="KW-0472">Membrane</keyword>
<evidence type="ECO:0000259" key="2">
    <source>
        <dbReference type="Pfam" id="PF07331"/>
    </source>
</evidence>
<dbReference type="RefSeq" id="WP_090747065.1">
    <property type="nucleotide sequence ID" value="NZ_FMVT01000013.1"/>
</dbReference>
<feature type="domain" description="DUF1468" evidence="2">
    <location>
        <begin position="16"/>
        <end position="160"/>
    </location>
</feature>
<keyword evidence="4" id="KW-1185">Reference proteome</keyword>
<protein>
    <submittedName>
        <fullName evidence="3">Tripartite tricarboxylate transporter TctB family protein</fullName>
    </submittedName>
</protein>
<dbReference type="STRING" id="336292.SAMN05660710_03248"/>
<proteinExistence type="predicted"/>
<dbReference type="InterPro" id="IPR006311">
    <property type="entry name" value="TAT_signal"/>
</dbReference>
<gene>
    <name evidence="3" type="ORF">SAMN05660710_03248</name>
</gene>